<dbReference type="InterPro" id="IPR029056">
    <property type="entry name" value="Ribokinase-like"/>
</dbReference>
<feature type="domain" description="Carbohydrate kinase PfkB" evidence="6">
    <location>
        <begin position="19"/>
        <end position="289"/>
    </location>
</feature>
<dbReference type="RefSeq" id="WP_079557269.1">
    <property type="nucleotide sequence ID" value="NZ_CP021904.1"/>
</dbReference>
<evidence type="ECO:0000313" key="8">
    <source>
        <dbReference type="Proteomes" id="UP000191055"/>
    </source>
</evidence>
<dbReference type="PANTHER" id="PTHR43085">
    <property type="entry name" value="HEXOKINASE FAMILY MEMBER"/>
    <property type="match status" value="1"/>
</dbReference>
<dbReference type="EMBL" id="FUYV01000007">
    <property type="protein sequence ID" value="SKB91927.1"/>
    <property type="molecule type" value="Genomic_DNA"/>
</dbReference>
<comment type="similarity">
    <text evidence="1">Belongs to the carbohydrate kinase PfkB family.</text>
</comment>
<dbReference type="InterPro" id="IPR050306">
    <property type="entry name" value="PfkB_Carbo_kinase"/>
</dbReference>
<dbReference type="SUPFAM" id="SSF53613">
    <property type="entry name" value="Ribokinase-like"/>
    <property type="match status" value="1"/>
</dbReference>
<reference evidence="7 8" key="1">
    <citation type="submission" date="2017-02" db="EMBL/GenBank/DDBJ databases">
        <authorList>
            <person name="Peterson S.W."/>
        </authorList>
    </citation>
    <scope>NUCLEOTIDE SEQUENCE [LARGE SCALE GENOMIC DNA]</scope>
    <source>
        <strain evidence="7 8">DSM 24412</strain>
    </source>
</reference>
<dbReference type="STRING" id="889453.SAMN03080601_01500"/>
<evidence type="ECO:0000256" key="2">
    <source>
        <dbReference type="ARBA" id="ARBA00022679"/>
    </source>
</evidence>
<dbReference type="Pfam" id="PF00294">
    <property type="entry name" value="PfkB"/>
    <property type="match status" value="1"/>
</dbReference>
<dbReference type="InterPro" id="IPR011611">
    <property type="entry name" value="PfkB_dom"/>
</dbReference>
<gene>
    <name evidence="7" type="ORF">SAMN03080601_01500</name>
</gene>
<dbReference type="OrthoDB" id="9813569at2"/>
<proteinExistence type="inferred from homology"/>
<evidence type="ECO:0000256" key="5">
    <source>
        <dbReference type="ARBA" id="ARBA00022840"/>
    </source>
</evidence>
<organism evidence="7 8">
    <name type="scientific">Alkalitalea saponilacus</name>
    <dbReference type="NCBI Taxonomy" id="889453"/>
    <lineage>
        <taxon>Bacteria</taxon>
        <taxon>Pseudomonadati</taxon>
        <taxon>Bacteroidota</taxon>
        <taxon>Bacteroidia</taxon>
        <taxon>Marinilabiliales</taxon>
        <taxon>Marinilabiliaceae</taxon>
        <taxon>Alkalitalea</taxon>
    </lineage>
</organism>
<evidence type="ECO:0000256" key="4">
    <source>
        <dbReference type="ARBA" id="ARBA00022777"/>
    </source>
</evidence>
<evidence type="ECO:0000313" key="7">
    <source>
        <dbReference type="EMBL" id="SKB91927.1"/>
    </source>
</evidence>
<evidence type="ECO:0000256" key="3">
    <source>
        <dbReference type="ARBA" id="ARBA00022741"/>
    </source>
</evidence>
<dbReference type="GO" id="GO:0005524">
    <property type="term" value="F:ATP binding"/>
    <property type="evidence" value="ECO:0007669"/>
    <property type="project" value="UniProtKB-KW"/>
</dbReference>
<dbReference type="CDD" id="cd01167">
    <property type="entry name" value="bac_FRK"/>
    <property type="match status" value="1"/>
</dbReference>
<sequence>MRHIYGIGEALLDVIFKNNQPVGATAGGSTLNAIVSLGRMGYNPSFISEIGNDRIGDLIDNFLLENGVSDTFLFRREGNRSPLALAFLNQKNDAEYEIFKDYSSQSLSGEMPNFKEDDIVLFGSFFSLNPALRPQLKKYLREAKDKGAIIVYDPNYRNHHSHKTDKLITVIEENFSMADIVRGSDEDFKNIYGTEDLKEISDRIRKLCNNLVITANSHGVHLFGNEVDKWYEVLKIDPVSTIGAGDNFNAGLVHGLLKQNISINNIHSITEDQWDEIIPCGIAFASEVCCSLDNYVPNNYIQTLDNQVSEIKNLQYAT</sequence>
<protein>
    <submittedName>
        <fullName evidence="7">Fructokinase</fullName>
    </submittedName>
</protein>
<dbReference type="PANTHER" id="PTHR43085:SF1">
    <property type="entry name" value="PSEUDOURIDINE KINASE-RELATED"/>
    <property type="match status" value="1"/>
</dbReference>
<name>A0A1T5F6Y1_9BACT</name>
<dbReference type="AlphaFoldDB" id="A0A1T5F6Y1"/>
<accession>A0A1T5F6Y1</accession>
<keyword evidence="5" id="KW-0067">ATP-binding</keyword>
<dbReference type="Proteomes" id="UP000191055">
    <property type="component" value="Unassembled WGS sequence"/>
</dbReference>
<keyword evidence="2" id="KW-0808">Transferase</keyword>
<keyword evidence="3" id="KW-0547">Nucleotide-binding</keyword>
<dbReference type="PROSITE" id="PS00584">
    <property type="entry name" value="PFKB_KINASES_2"/>
    <property type="match status" value="1"/>
</dbReference>
<dbReference type="Gene3D" id="3.40.1190.20">
    <property type="match status" value="1"/>
</dbReference>
<keyword evidence="8" id="KW-1185">Reference proteome</keyword>
<evidence type="ECO:0000256" key="1">
    <source>
        <dbReference type="ARBA" id="ARBA00010688"/>
    </source>
</evidence>
<evidence type="ECO:0000259" key="6">
    <source>
        <dbReference type="Pfam" id="PF00294"/>
    </source>
</evidence>
<dbReference type="InterPro" id="IPR002173">
    <property type="entry name" value="Carboh/pur_kinase_PfkB_CS"/>
</dbReference>
<dbReference type="KEGG" id="asx:CDL62_13905"/>
<keyword evidence="4 7" id="KW-0418">Kinase</keyword>
<dbReference type="GO" id="GO:0016301">
    <property type="term" value="F:kinase activity"/>
    <property type="evidence" value="ECO:0007669"/>
    <property type="project" value="UniProtKB-KW"/>
</dbReference>